<dbReference type="GO" id="GO:0004527">
    <property type="term" value="F:exonuclease activity"/>
    <property type="evidence" value="ECO:0007669"/>
    <property type="project" value="UniProtKB-KW"/>
</dbReference>
<dbReference type="AlphaFoldDB" id="A0A1H5VRV8"/>
<dbReference type="OrthoDB" id="9795626at2"/>
<protein>
    <submittedName>
        <fullName evidence="1">Exonuclease SbcC</fullName>
    </submittedName>
</protein>
<keyword evidence="1" id="KW-0269">Exonuclease</keyword>
<dbReference type="EMBL" id="FNVQ01000001">
    <property type="protein sequence ID" value="SEF89873.1"/>
    <property type="molecule type" value="Genomic_DNA"/>
</dbReference>
<keyword evidence="1" id="KW-0540">Nuclease</keyword>
<evidence type="ECO:0000313" key="1">
    <source>
        <dbReference type="EMBL" id="SEF89873.1"/>
    </source>
</evidence>
<proteinExistence type="predicted"/>
<organism evidence="1 2">
    <name type="scientific">Marinobacterium lutimaris</name>
    <dbReference type="NCBI Taxonomy" id="568106"/>
    <lineage>
        <taxon>Bacteria</taxon>
        <taxon>Pseudomonadati</taxon>
        <taxon>Pseudomonadota</taxon>
        <taxon>Gammaproteobacteria</taxon>
        <taxon>Oceanospirillales</taxon>
        <taxon>Oceanospirillaceae</taxon>
        <taxon>Marinobacterium</taxon>
    </lineage>
</organism>
<gene>
    <name evidence="1" type="ORF">SAMN05444390_101818</name>
</gene>
<accession>A0A1H5VRV8</accession>
<reference evidence="1 2" key="1">
    <citation type="submission" date="2016-10" db="EMBL/GenBank/DDBJ databases">
        <authorList>
            <person name="de Groot N.N."/>
        </authorList>
    </citation>
    <scope>NUCLEOTIDE SEQUENCE [LARGE SCALE GENOMIC DNA]</scope>
    <source>
        <strain evidence="1 2">DSM 22012</strain>
    </source>
</reference>
<evidence type="ECO:0000313" key="2">
    <source>
        <dbReference type="Proteomes" id="UP000236745"/>
    </source>
</evidence>
<keyword evidence="1" id="KW-0378">Hydrolase</keyword>
<dbReference type="Gene3D" id="3.40.50.300">
    <property type="entry name" value="P-loop containing nucleotide triphosphate hydrolases"/>
    <property type="match status" value="1"/>
</dbReference>
<sequence>MPQNEADQKRNVTTALDLAIDDAYSGKTRPVAILSGGDSFTASLSLALELPEVVQQRSGGIQLGTLVINDKLRQP</sequence>
<dbReference type="RefSeq" id="WP_104001774.1">
    <property type="nucleotide sequence ID" value="NZ_FNVQ01000001.1"/>
</dbReference>
<dbReference type="Proteomes" id="UP000236745">
    <property type="component" value="Unassembled WGS sequence"/>
</dbReference>
<name>A0A1H5VRV8_9GAMM</name>
<keyword evidence="2" id="KW-1185">Reference proteome</keyword>
<dbReference type="InterPro" id="IPR027417">
    <property type="entry name" value="P-loop_NTPase"/>
</dbReference>